<evidence type="ECO:0000313" key="2">
    <source>
        <dbReference type="Proteomes" id="UP000233440"/>
    </source>
</evidence>
<accession>A0A2N3LL16</accession>
<gene>
    <name evidence="1" type="ORF">CWO92_08695</name>
</gene>
<protein>
    <submittedName>
        <fullName evidence="1">Uncharacterized protein</fullName>
    </submittedName>
</protein>
<comment type="caution">
    <text evidence="1">The sequence shown here is derived from an EMBL/GenBank/DDBJ whole genome shotgun (WGS) entry which is preliminary data.</text>
</comment>
<dbReference type="AlphaFoldDB" id="A0A2N3LL16"/>
<dbReference type="Proteomes" id="UP000233440">
    <property type="component" value="Unassembled WGS sequence"/>
</dbReference>
<name>A0A2N3LL16_9BACI</name>
<proteinExistence type="predicted"/>
<dbReference type="RefSeq" id="WP_101353821.1">
    <property type="nucleotide sequence ID" value="NZ_PIQO01000005.1"/>
</dbReference>
<organism evidence="1 2">
    <name type="scientific">Heyndrickxia camelliae</name>
    <dbReference type="NCBI Taxonomy" id="1707093"/>
    <lineage>
        <taxon>Bacteria</taxon>
        <taxon>Bacillati</taxon>
        <taxon>Bacillota</taxon>
        <taxon>Bacilli</taxon>
        <taxon>Bacillales</taxon>
        <taxon>Bacillaceae</taxon>
        <taxon>Heyndrickxia</taxon>
    </lineage>
</organism>
<evidence type="ECO:0000313" key="1">
    <source>
        <dbReference type="EMBL" id="PKR85265.1"/>
    </source>
</evidence>
<reference evidence="1 2" key="1">
    <citation type="submission" date="2017-11" db="EMBL/GenBank/DDBJ databases">
        <title>Bacillus camelliae sp. nov., isolated from pu'er tea.</title>
        <authorList>
            <person name="Niu L."/>
        </authorList>
    </citation>
    <scope>NUCLEOTIDE SEQUENCE [LARGE SCALE GENOMIC DNA]</scope>
    <source>
        <strain evidence="1 2">7578-1</strain>
    </source>
</reference>
<keyword evidence="2" id="KW-1185">Reference proteome</keyword>
<sequence>MKDFRWERENNMDKGFLLNKAVLNNIAWCRLVCHTHGIDCVWRGNLWGMHKEAPSFYPEVITANMDTTMAELEYFIKNGNVRSVKDSYANLNLSPLGFKKFFDAEWIFHPPVTGMDAPQTNWRAITSQQDLVEWTSQSGLADVIKPDLLENESIKIYSIVGDEGISGFIINLDEGIVGVSNVFSIRKYDENLWSEIPRVVSTEYPGMFIVGYEHGEDLHFALKNSWESLGSLRVWGRSE</sequence>
<dbReference type="EMBL" id="PIQO01000005">
    <property type="protein sequence ID" value="PKR85265.1"/>
    <property type="molecule type" value="Genomic_DNA"/>
</dbReference>